<dbReference type="PANTHER" id="PTHR10039:SF5">
    <property type="entry name" value="NACHT DOMAIN-CONTAINING PROTEIN"/>
    <property type="match status" value="1"/>
</dbReference>
<dbReference type="Proteomes" id="UP001444661">
    <property type="component" value="Unassembled WGS sequence"/>
</dbReference>
<evidence type="ECO:0000313" key="4">
    <source>
        <dbReference type="EMBL" id="KAK8043433.1"/>
    </source>
</evidence>
<dbReference type="Gene3D" id="3.40.50.300">
    <property type="entry name" value="P-loop containing nucleotide triphosphate hydrolases"/>
    <property type="match status" value="1"/>
</dbReference>
<name>A0ABR1TA24_9PEZI</name>
<sequence length="1128" mass="126795">MESCSTNTPAPARPPVADIGLSTLFSPTGETIVDIVFVHGIQGHPERTWSVNEPENTSAGLKKVRNWVKDGLSSKGHTEKPSPVFWPQDFLPEELPQARIMTWGYDSMVVRAFSPTNKGTLFGHAKNLMFSLGRHTVAGRPIIFIAHSLGGIIVKEMLAKCDISDNTRHKKIVDATAGIMFFGTPHRGSKDLASLGDVARKAAGILLDTNSAALDSLGLKTTDLERSQEHFSSIWRRQDFRVKTWQEGTGLSPMNLKYFKDKVVPDISSQLGDAREESETLQGNHMDIVRMSSKTDPNYVAVLSEMCLMYTAIQEERQRAARLTSTTDNTETANASSSKPNLKDQRACIQSLAFPDMRLREHSILQPRDGTCMWLRNHRSFKAWICGAAPAQQILFLRGKIGSGKSTTVKATMQEFGSRTGYLVAGYFFDSSATTPQCRSAEGLYRSILYQLVSLDNELRHSFLGVAFKPWLESRDLEPDQTQPWSLSQLQMVFRETLRKPHSPIAVMIFVDALDEGDSAQSRQVLLDMQELLDSTLGQGINLKICLTSRNYPFGELGISVDECNSDDISLYVTKSLSACIPEDSTRWQDIVIQIADSAHGIFLWAVLVTNMVLDYYYKGENTEFIIQRLRRLPPELAALYDGLLENMDTARDAVMIYHIFLWVILSTERLRLREWHHILPFLQEDPPRSLEQLRHSEAYIESDGQLERKIRFLTRGLVDVSHQGDPIYESVERDDMTDVDSARGGAGSLDTEVGETRIVQPIHDSVRWYFLDGDGFKILRAACTRLSDDGTYQRPIHDWAAPQAIRYTLAQGHYSIMVVCLAYLDVLELDDLVMARDSQRNTRADKVDYDAEVQAASGKWANIKSYLSFKAFMQSRSSPFDSAARPPEGLKRRISGVKMKKKKKIKPSQNPYYRELGFLSHGQYEQDTTPYDPLIHEYGAIRRRSSVASFSSAGSSAGSPTASLYEDKRRPPESPWKYQTHAGSEAYCQELPPRRPHSPSMLHMRGTVVQSYLAQEENAEAPQSPPVPNPLSPRASSADRPVCLSVFPALLNYATTQLLAHAKCAEELGAQPDAMALFVRDKWWRYWLLRDDGPVPDMRGYCLENGLDAWVTALDTIKDYEQNRSSP</sequence>
<comment type="caution">
    <text evidence="4">The sequence shown here is derived from an EMBL/GenBank/DDBJ whole genome shotgun (WGS) entry which is preliminary data.</text>
</comment>
<evidence type="ECO:0000313" key="5">
    <source>
        <dbReference type="Proteomes" id="UP001444661"/>
    </source>
</evidence>
<keyword evidence="5" id="KW-1185">Reference proteome</keyword>
<evidence type="ECO:0000256" key="2">
    <source>
        <dbReference type="SAM" id="MobiDB-lite"/>
    </source>
</evidence>
<feature type="domain" description="Nephrocystin 3-like N-terminal" evidence="3">
    <location>
        <begin position="370"/>
        <end position="550"/>
    </location>
</feature>
<dbReference type="InterPro" id="IPR029058">
    <property type="entry name" value="AB_hydrolase_fold"/>
</dbReference>
<dbReference type="InterPro" id="IPR027417">
    <property type="entry name" value="P-loop_NTPase"/>
</dbReference>
<feature type="region of interest" description="Disordered" evidence="2">
    <location>
        <begin position="950"/>
        <end position="979"/>
    </location>
</feature>
<evidence type="ECO:0000256" key="1">
    <source>
        <dbReference type="ARBA" id="ARBA00022737"/>
    </source>
</evidence>
<reference evidence="4 5" key="1">
    <citation type="submission" date="2023-01" db="EMBL/GenBank/DDBJ databases">
        <title>Analysis of 21 Apiospora genomes using comparative genomics revels a genus with tremendous synthesis potential of carbohydrate active enzymes and secondary metabolites.</title>
        <authorList>
            <person name="Sorensen T."/>
        </authorList>
    </citation>
    <scope>NUCLEOTIDE SEQUENCE [LARGE SCALE GENOMIC DNA]</scope>
    <source>
        <strain evidence="4 5">CBS 33761</strain>
    </source>
</reference>
<proteinExistence type="predicted"/>
<gene>
    <name evidence="4" type="ORF">PG993_005863</name>
</gene>
<feature type="compositionally biased region" description="Low complexity" evidence="2">
    <location>
        <begin position="950"/>
        <end position="964"/>
    </location>
</feature>
<protein>
    <recommendedName>
        <fullName evidence="3">Nephrocystin 3-like N-terminal domain-containing protein</fullName>
    </recommendedName>
</protein>
<dbReference type="SUPFAM" id="SSF52540">
    <property type="entry name" value="P-loop containing nucleoside triphosphate hydrolases"/>
    <property type="match status" value="1"/>
</dbReference>
<dbReference type="Gene3D" id="3.40.50.1820">
    <property type="entry name" value="alpha/beta hydrolase"/>
    <property type="match status" value="1"/>
</dbReference>
<organism evidence="4 5">
    <name type="scientific">Apiospora rasikravindrae</name>
    <dbReference type="NCBI Taxonomy" id="990691"/>
    <lineage>
        <taxon>Eukaryota</taxon>
        <taxon>Fungi</taxon>
        <taxon>Dikarya</taxon>
        <taxon>Ascomycota</taxon>
        <taxon>Pezizomycotina</taxon>
        <taxon>Sordariomycetes</taxon>
        <taxon>Xylariomycetidae</taxon>
        <taxon>Amphisphaeriales</taxon>
        <taxon>Apiosporaceae</taxon>
        <taxon>Apiospora</taxon>
    </lineage>
</organism>
<evidence type="ECO:0000259" key="3">
    <source>
        <dbReference type="Pfam" id="PF24883"/>
    </source>
</evidence>
<dbReference type="Pfam" id="PF24883">
    <property type="entry name" value="NPHP3_N"/>
    <property type="match status" value="1"/>
</dbReference>
<dbReference type="EMBL" id="JAQQWK010000004">
    <property type="protein sequence ID" value="KAK8043433.1"/>
    <property type="molecule type" value="Genomic_DNA"/>
</dbReference>
<dbReference type="PANTHER" id="PTHR10039">
    <property type="entry name" value="AMELOGENIN"/>
    <property type="match status" value="1"/>
</dbReference>
<dbReference type="InterPro" id="IPR056884">
    <property type="entry name" value="NPHP3-like_N"/>
</dbReference>
<accession>A0ABR1TA24</accession>
<dbReference type="SUPFAM" id="SSF53474">
    <property type="entry name" value="alpha/beta-Hydrolases"/>
    <property type="match status" value="1"/>
</dbReference>
<keyword evidence="1" id="KW-0677">Repeat</keyword>
<feature type="region of interest" description="Disordered" evidence="2">
    <location>
        <begin position="321"/>
        <end position="340"/>
    </location>
</feature>
<feature type="compositionally biased region" description="Polar residues" evidence="2">
    <location>
        <begin position="323"/>
        <end position="340"/>
    </location>
</feature>